<dbReference type="GO" id="GO:0016301">
    <property type="term" value="F:kinase activity"/>
    <property type="evidence" value="ECO:0007669"/>
    <property type="project" value="UniProtKB-KW"/>
</dbReference>
<reference evidence="2 3" key="1">
    <citation type="submission" date="2018-02" db="EMBL/GenBank/DDBJ databases">
        <title>Genomic Encyclopedia of Archaeal and Bacterial Type Strains, Phase II (KMG-II): from individual species to whole genera.</title>
        <authorList>
            <person name="Goeker M."/>
        </authorList>
    </citation>
    <scope>NUCLEOTIDE SEQUENCE [LARGE SCALE GENOMIC DNA]</scope>
    <source>
        <strain evidence="2 3">DSM 15099</strain>
    </source>
</reference>
<proteinExistence type="predicted"/>
<gene>
    <name evidence="2" type="ORF">BD821_10616</name>
</gene>
<dbReference type="STRING" id="37659.GCA_000703125_00747"/>
<keyword evidence="2" id="KW-0808">Transferase</keyword>
<evidence type="ECO:0000313" key="3">
    <source>
        <dbReference type="Proteomes" id="UP000239863"/>
    </source>
</evidence>
<name>A0A2S6FY63_9CLOT</name>
<dbReference type="Proteomes" id="UP000239863">
    <property type="component" value="Unassembled WGS sequence"/>
</dbReference>
<evidence type="ECO:0000313" key="2">
    <source>
        <dbReference type="EMBL" id="PPK48496.1"/>
    </source>
</evidence>
<dbReference type="GO" id="GO:1990170">
    <property type="term" value="P:stress response to cadmium ion"/>
    <property type="evidence" value="ECO:0007669"/>
    <property type="project" value="TreeGrafter"/>
</dbReference>
<dbReference type="SUPFAM" id="SSF46600">
    <property type="entry name" value="C-terminal UvrC-binding domain of UvrB"/>
    <property type="match status" value="1"/>
</dbReference>
<dbReference type="EMBL" id="PTIS01000006">
    <property type="protein sequence ID" value="PPK48496.1"/>
    <property type="molecule type" value="Genomic_DNA"/>
</dbReference>
<dbReference type="GO" id="GO:1990169">
    <property type="term" value="P:stress response to copper ion"/>
    <property type="evidence" value="ECO:0007669"/>
    <property type="project" value="TreeGrafter"/>
</dbReference>
<dbReference type="GO" id="GO:0050897">
    <property type="term" value="F:cobalt ion binding"/>
    <property type="evidence" value="ECO:0007669"/>
    <property type="project" value="TreeGrafter"/>
</dbReference>
<comment type="caution">
    <text evidence="2">The sequence shown here is derived from an EMBL/GenBank/DDBJ whole genome shotgun (WGS) entry which is preliminary data.</text>
</comment>
<dbReference type="GO" id="GO:0008270">
    <property type="term" value="F:zinc ion binding"/>
    <property type="evidence" value="ECO:0007669"/>
    <property type="project" value="TreeGrafter"/>
</dbReference>
<evidence type="ECO:0000259" key="1">
    <source>
        <dbReference type="PROSITE" id="PS50151"/>
    </source>
</evidence>
<protein>
    <submittedName>
        <fullName evidence="2">Protein arginine kinase activator</fullName>
    </submittedName>
</protein>
<keyword evidence="2" id="KW-0418">Kinase</keyword>
<dbReference type="PANTHER" id="PTHR38430">
    <property type="entry name" value="PROTEIN-ARGININE KINASE ACTIVATOR PROTEIN"/>
    <property type="match status" value="1"/>
</dbReference>
<dbReference type="AlphaFoldDB" id="A0A2S6FY63"/>
<organism evidence="2 3">
    <name type="scientific">Clostridium algidicarnis DSM 15099</name>
    <dbReference type="NCBI Taxonomy" id="1121295"/>
    <lineage>
        <taxon>Bacteria</taxon>
        <taxon>Bacillati</taxon>
        <taxon>Bacillota</taxon>
        <taxon>Clostridia</taxon>
        <taxon>Eubacteriales</taxon>
        <taxon>Clostridiaceae</taxon>
        <taxon>Clostridium</taxon>
    </lineage>
</organism>
<dbReference type="InterPro" id="IPR001943">
    <property type="entry name" value="UVR_dom"/>
</dbReference>
<dbReference type="InterPro" id="IPR025542">
    <property type="entry name" value="YacH"/>
</dbReference>
<dbReference type="OrthoDB" id="9788704at2"/>
<dbReference type="Pfam" id="PF02151">
    <property type="entry name" value="UVR"/>
    <property type="match status" value="1"/>
</dbReference>
<accession>A0A2S6FY63</accession>
<sequence>MLCEKCNVNPANVHIVKIVNGVKQETSICEQCAKEQEGLGVGSDFNMDSPFSFQSLLSGLVDYINQSSKNAPLQEDTCENCGMTYSEFKRKGLLGCSKCYENFNETLLPIVKRVQGDTEHVGKFPLKSGKALMERKKMLSLKEDLQKSILAEEYEKAAMLRDEIKALKKLE</sequence>
<dbReference type="InterPro" id="IPR036876">
    <property type="entry name" value="UVR_dom_sf"/>
</dbReference>
<dbReference type="GO" id="GO:0046870">
    <property type="term" value="F:cadmium ion binding"/>
    <property type="evidence" value="ECO:0007669"/>
    <property type="project" value="TreeGrafter"/>
</dbReference>
<dbReference type="GO" id="GO:0005507">
    <property type="term" value="F:copper ion binding"/>
    <property type="evidence" value="ECO:0007669"/>
    <property type="project" value="TreeGrafter"/>
</dbReference>
<feature type="domain" description="UVR" evidence="1">
    <location>
        <begin position="135"/>
        <end position="170"/>
    </location>
</feature>
<dbReference type="PIRSF" id="PIRSF015034">
    <property type="entry name" value="YacH"/>
    <property type="match status" value="1"/>
</dbReference>
<dbReference type="RefSeq" id="WP_029451455.1">
    <property type="nucleotide sequence ID" value="NZ_PTIS01000006.1"/>
</dbReference>
<dbReference type="PROSITE" id="PS50151">
    <property type="entry name" value="UVR"/>
    <property type="match status" value="1"/>
</dbReference>
<dbReference type="GeneID" id="75089682"/>
<dbReference type="PANTHER" id="PTHR38430:SF1">
    <property type="entry name" value="PROTEIN-ARGININE KINASE ACTIVATOR PROTEIN"/>
    <property type="match status" value="1"/>
</dbReference>